<sequence>MIMTSPFLLKGLAFFRKIDILKCVFVNTVTKGDIMKTPEQILEATIHIGEHKVTKTFLAKSILGFIGGAMISLGYLLYVRIAASGLETFGAFSSIVGACAFPIGLIIILMAGGELITGNMMAVSAALLAKKIKFSELAKNWLIITLFNVIGAVFVAFVFGHFLGLTSAGIFKEEVIEVAHAKIAASPLQALVSGIGCNWFVGLALWLCYGANDAAGKFLGTWFPVMTFVALGFQHSVANAFVIPAAIFEGGATWLDFVTNFIFVYSGNIIGGAIFVSFLYFKVYYHPQKSKTQ</sequence>
<keyword evidence="4 7" id="KW-1133">Transmembrane helix</keyword>
<evidence type="ECO:0000256" key="5">
    <source>
        <dbReference type="ARBA" id="ARBA00023136"/>
    </source>
</evidence>
<accession>Q1JL24</accession>
<feature type="transmembrane region" description="Helical" evidence="7">
    <location>
        <begin position="260"/>
        <end position="281"/>
    </location>
</feature>
<dbReference type="PROSITE" id="PS01005">
    <property type="entry name" value="FORMATE_NITRITE_TP_1"/>
    <property type="match status" value="1"/>
</dbReference>
<comment type="subcellular location">
    <subcellularLocation>
        <location evidence="1">Membrane</location>
        <topology evidence="1">Multi-pass membrane protein</topology>
    </subcellularLocation>
</comment>
<name>Q1JL24_STRPC</name>
<dbReference type="Gene3D" id="1.20.1080.10">
    <property type="entry name" value="Glycerol uptake facilitator protein"/>
    <property type="match status" value="1"/>
</dbReference>
<feature type="transmembrane region" description="Helical" evidence="7">
    <location>
        <begin position="62"/>
        <end position="83"/>
    </location>
</feature>
<organism evidence="8 9">
    <name type="scientific">Streptococcus pyogenes serotype M12 (strain MGAS9429)</name>
    <dbReference type="NCBI Taxonomy" id="370551"/>
    <lineage>
        <taxon>Bacteria</taxon>
        <taxon>Bacillati</taxon>
        <taxon>Bacillota</taxon>
        <taxon>Bacilli</taxon>
        <taxon>Lactobacillales</taxon>
        <taxon>Streptococcaceae</taxon>
        <taxon>Streptococcus</taxon>
    </lineage>
</organism>
<dbReference type="PANTHER" id="PTHR30520:SF6">
    <property type="entry name" value="FORMATE_NITRATE FAMILY TRANSPORTER (EUROFUNG)"/>
    <property type="match status" value="1"/>
</dbReference>
<evidence type="ECO:0000256" key="4">
    <source>
        <dbReference type="ARBA" id="ARBA00022989"/>
    </source>
</evidence>
<feature type="transmembrane region" description="Helical" evidence="7">
    <location>
        <begin position="221"/>
        <end position="248"/>
    </location>
</feature>
<gene>
    <name evidence="8" type="ordered locus">MGAS9429_Spy1208</name>
</gene>
<evidence type="ECO:0000313" key="8">
    <source>
        <dbReference type="EMBL" id="ABF32395.1"/>
    </source>
</evidence>
<evidence type="ECO:0000256" key="7">
    <source>
        <dbReference type="SAM" id="Phobius"/>
    </source>
</evidence>
<dbReference type="InterPro" id="IPR024002">
    <property type="entry name" value="For/NO2_transpt_CS"/>
</dbReference>
<keyword evidence="3 7" id="KW-0812">Transmembrane</keyword>
<dbReference type="GO" id="GO:0015499">
    <property type="term" value="F:formate transmembrane transporter activity"/>
    <property type="evidence" value="ECO:0007669"/>
    <property type="project" value="TreeGrafter"/>
</dbReference>
<evidence type="ECO:0000313" key="9">
    <source>
        <dbReference type="Proteomes" id="UP000002433"/>
    </source>
</evidence>
<keyword evidence="5 7" id="KW-0472">Membrane</keyword>
<dbReference type="Proteomes" id="UP000002433">
    <property type="component" value="Chromosome"/>
</dbReference>
<evidence type="ECO:0000256" key="1">
    <source>
        <dbReference type="ARBA" id="ARBA00004141"/>
    </source>
</evidence>
<evidence type="ECO:0000256" key="6">
    <source>
        <dbReference type="ARBA" id="ARBA00049660"/>
    </source>
</evidence>
<dbReference type="EMBL" id="CP000259">
    <property type="protein sequence ID" value="ABF32395.1"/>
    <property type="molecule type" value="Genomic_DNA"/>
</dbReference>
<dbReference type="InterPro" id="IPR023271">
    <property type="entry name" value="Aquaporin-like"/>
</dbReference>
<comment type="similarity">
    <text evidence="6">Belongs to the FNT transporter (TC 1.A.16) family.</text>
</comment>
<dbReference type="FunFam" id="1.20.1080.10:FF:000011">
    <property type="entry name" value="Formate family transporter"/>
    <property type="match status" value="1"/>
</dbReference>
<dbReference type="InterPro" id="IPR000292">
    <property type="entry name" value="For/NO2_transpt"/>
</dbReference>
<feature type="transmembrane region" description="Helical" evidence="7">
    <location>
        <begin position="183"/>
        <end position="209"/>
    </location>
</feature>
<dbReference type="HOGENOM" id="CLU_036896_1_1_9"/>
<evidence type="ECO:0000256" key="2">
    <source>
        <dbReference type="ARBA" id="ARBA00022448"/>
    </source>
</evidence>
<dbReference type="KEGG" id="spk:MGAS9429_Spy1208"/>
<reference evidence="8 9" key="1">
    <citation type="journal article" date="2006" name="Proc. Natl. Acad. Sci. U.S.A.">
        <title>Molecular genetic anatomy of inter- and intraserotype variation in the human bacterial pathogen group A Streptococcus.</title>
        <authorList>
            <person name="Beres S.B."/>
            <person name="Richter E.W."/>
            <person name="Nagiec M.J."/>
            <person name="Sumby P."/>
            <person name="Porcella S.F."/>
            <person name="DeLeo F.R."/>
            <person name="Musser J.M."/>
        </authorList>
    </citation>
    <scope>NUCLEOTIDE SEQUENCE [LARGE SCALE GENOMIC DNA]</scope>
    <source>
        <strain evidence="8 9">MGAS9429</strain>
    </source>
</reference>
<dbReference type="GO" id="GO:0005886">
    <property type="term" value="C:plasma membrane"/>
    <property type="evidence" value="ECO:0007669"/>
    <property type="project" value="TreeGrafter"/>
</dbReference>
<feature type="transmembrane region" description="Helical" evidence="7">
    <location>
        <begin position="141"/>
        <end position="163"/>
    </location>
</feature>
<evidence type="ECO:0000256" key="3">
    <source>
        <dbReference type="ARBA" id="ARBA00022692"/>
    </source>
</evidence>
<proteinExistence type="inferred from homology"/>
<dbReference type="PANTHER" id="PTHR30520">
    <property type="entry name" value="FORMATE TRANSPORTER-RELATED"/>
    <property type="match status" value="1"/>
</dbReference>
<keyword evidence="2" id="KW-0813">Transport</keyword>
<feature type="transmembrane region" description="Helical" evidence="7">
    <location>
        <begin position="103"/>
        <end position="129"/>
    </location>
</feature>
<dbReference type="AlphaFoldDB" id="Q1JL24"/>
<protein>
    <submittedName>
        <fullName evidence="8">Formate transporter</fullName>
    </submittedName>
</protein>
<dbReference type="Pfam" id="PF01226">
    <property type="entry name" value="Form_Nir_trans"/>
    <property type="match status" value="1"/>
</dbReference>